<evidence type="ECO:0000313" key="3">
    <source>
        <dbReference type="Proteomes" id="UP000094527"/>
    </source>
</evidence>
<dbReference type="AlphaFoldDB" id="A0A1D2N7F5"/>
<dbReference type="OMA" id="PECDINC"/>
<evidence type="ECO:0000256" key="1">
    <source>
        <dbReference type="SAM" id="Coils"/>
    </source>
</evidence>
<dbReference type="EMBL" id="LJIJ01000167">
    <property type="protein sequence ID" value="ODN01200.1"/>
    <property type="molecule type" value="Genomic_DNA"/>
</dbReference>
<keyword evidence="3" id="KW-1185">Reference proteome</keyword>
<name>A0A1D2N7F5_ORCCI</name>
<proteinExistence type="predicted"/>
<dbReference type="Proteomes" id="UP000094527">
    <property type="component" value="Unassembled WGS sequence"/>
</dbReference>
<dbReference type="OrthoDB" id="10483067at2759"/>
<evidence type="ECO:0000313" key="2">
    <source>
        <dbReference type="EMBL" id="ODN01200.1"/>
    </source>
</evidence>
<reference evidence="2 3" key="1">
    <citation type="journal article" date="2016" name="Genome Biol. Evol.">
        <title>Gene Family Evolution Reflects Adaptation to Soil Environmental Stressors in the Genome of the Collembolan Orchesella cincta.</title>
        <authorList>
            <person name="Faddeeva-Vakhrusheva A."/>
            <person name="Derks M.F."/>
            <person name="Anvar S.Y."/>
            <person name="Agamennone V."/>
            <person name="Suring W."/>
            <person name="Smit S."/>
            <person name="van Straalen N.M."/>
            <person name="Roelofs D."/>
        </authorList>
    </citation>
    <scope>NUCLEOTIDE SEQUENCE [LARGE SCALE GENOMIC DNA]</scope>
    <source>
        <tissue evidence="2">Mixed pool</tissue>
    </source>
</reference>
<keyword evidence="1" id="KW-0175">Coiled coil</keyword>
<gene>
    <name evidence="2" type="ORF">Ocin01_05482</name>
</gene>
<accession>A0A1D2N7F5</accession>
<protein>
    <submittedName>
        <fullName evidence="2">Uncharacterized protein</fullName>
    </submittedName>
</protein>
<feature type="coiled-coil region" evidence="1">
    <location>
        <begin position="220"/>
        <end position="250"/>
    </location>
</feature>
<organism evidence="2 3">
    <name type="scientific">Orchesella cincta</name>
    <name type="common">Springtail</name>
    <name type="synonym">Podura cincta</name>
    <dbReference type="NCBI Taxonomy" id="48709"/>
    <lineage>
        <taxon>Eukaryota</taxon>
        <taxon>Metazoa</taxon>
        <taxon>Ecdysozoa</taxon>
        <taxon>Arthropoda</taxon>
        <taxon>Hexapoda</taxon>
        <taxon>Collembola</taxon>
        <taxon>Entomobryomorpha</taxon>
        <taxon>Entomobryoidea</taxon>
        <taxon>Orchesellidae</taxon>
        <taxon>Orchesellinae</taxon>
        <taxon>Orchesella</taxon>
    </lineage>
</organism>
<sequence>MPGVMEGYNPTLGCAFGCPKTGRSWVPYPRSIYPRRDPLVDAVGRTDNPCERPARCGPCCDPIPKYRRPREMPECNICCYQDEQKEAKRQEACEEYQNYVKKCCPPCCPDMAIEALDPAHPVVVEVPREIPPEEQCILKELPCRTNIIAGFFNPDDNKTVEQRMRERCDQTYLSCGPNLPMYPCRGVIEYPKIGWTTVGEEMNKCCNHICEDSKYCDPAFQQEQMALRRQREMARKMEAQRQRMEEEARNRFFNPNQPHPCCANQKFSLTPFCNCGCDIST</sequence>
<comment type="caution">
    <text evidence="2">The sequence shown here is derived from an EMBL/GenBank/DDBJ whole genome shotgun (WGS) entry which is preliminary data.</text>
</comment>